<dbReference type="GO" id="GO:0008483">
    <property type="term" value="F:transaminase activity"/>
    <property type="evidence" value="ECO:0007669"/>
    <property type="project" value="UniProtKB-KW"/>
</dbReference>
<proteinExistence type="predicted"/>
<keyword evidence="2" id="KW-0808">Transferase</keyword>
<dbReference type="OMA" id="IMAARDY"/>
<sequence>MSGARSDMALACPLRAFGVERYFAKYEFTAPHLLCCSDCETRTVGEVMELAGMDPKELMNLSLGYTESPGEPELRAAIAEHVYESKISPENVLVFAGAEEGIYVAMRVVLAPGDAMICATPCYTSLSDIATDMGVDVRPWVAKPEDDWALDVDELVAALAVEPVPKMVVLMAPANPTGALLTPDELQRVVAAVEDADALLLCDEVYRGLEREGTLTLPAAVTLSDSHTMSLGVMSKSYGLAGLRIGWLATRSAALYDALLSYKDYTSICCSGPSQLLSVAALRASSQLLARNNALIATNMELLTAFMTTYAHLFVWSRPTAAPICFPRLNVAPGELTADAFAAALVDAKGVLLLPGSTFNYDNRHFRLGYGRADFPAVLAQLEAFLLDNDPNGGALMPPAAGGVAQE</sequence>
<dbReference type="InterPro" id="IPR015424">
    <property type="entry name" value="PyrdxlP-dep_Trfase"/>
</dbReference>
<dbReference type="eggNOG" id="KOG0257">
    <property type="taxonomic scope" value="Eukaryota"/>
</dbReference>
<dbReference type="PANTHER" id="PTHR43510:SF1">
    <property type="entry name" value="AMINOTRANSFERASE FUNCTION, HYPOTHETICAL (EUROFUNG)"/>
    <property type="match status" value="1"/>
</dbReference>
<dbReference type="EMBL" id="GL349438">
    <property type="protein sequence ID" value="KNC54849.1"/>
    <property type="molecule type" value="Genomic_DNA"/>
</dbReference>
<dbReference type="Pfam" id="PF00155">
    <property type="entry name" value="Aminotran_1_2"/>
    <property type="match status" value="1"/>
</dbReference>
<dbReference type="InterPro" id="IPR015421">
    <property type="entry name" value="PyrdxlP-dep_Trfase_major"/>
</dbReference>
<dbReference type="Gene3D" id="3.90.1150.10">
    <property type="entry name" value="Aspartate Aminotransferase, domain 1"/>
    <property type="match status" value="1"/>
</dbReference>
<dbReference type="GO" id="GO:0030170">
    <property type="term" value="F:pyridoxal phosphate binding"/>
    <property type="evidence" value="ECO:0007669"/>
    <property type="project" value="InterPro"/>
</dbReference>
<evidence type="ECO:0000313" key="3">
    <source>
        <dbReference type="Proteomes" id="UP000054408"/>
    </source>
</evidence>
<accession>A0A0L0DRA6</accession>
<dbReference type="STRING" id="461836.A0A0L0DRA6"/>
<protein>
    <submittedName>
        <fullName evidence="2">Aminotransferase</fullName>
    </submittedName>
</protein>
<gene>
    <name evidence="2" type="ORF">AMSG_01703</name>
</gene>
<keyword evidence="3" id="KW-1185">Reference proteome</keyword>
<name>A0A0L0DRA6_THETB</name>
<dbReference type="Gene3D" id="3.40.640.10">
    <property type="entry name" value="Type I PLP-dependent aspartate aminotransferase-like (Major domain)"/>
    <property type="match status" value="1"/>
</dbReference>
<dbReference type="AlphaFoldDB" id="A0A0L0DRA6"/>
<keyword evidence="2" id="KW-0032">Aminotransferase</keyword>
<organism evidence="2 3">
    <name type="scientific">Thecamonas trahens ATCC 50062</name>
    <dbReference type="NCBI Taxonomy" id="461836"/>
    <lineage>
        <taxon>Eukaryota</taxon>
        <taxon>Apusozoa</taxon>
        <taxon>Apusomonadida</taxon>
        <taxon>Apusomonadidae</taxon>
        <taxon>Thecamonas</taxon>
    </lineage>
</organism>
<dbReference type="GeneID" id="25561442"/>
<reference evidence="2 3" key="1">
    <citation type="submission" date="2010-05" db="EMBL/GenBank/DDBJ databases">
        <title>The Genome Sequence of Thecamonas trahens ATCC 50062.</title>
        <authorList>
            <consortium name="The Broad Institute Genome Sequencing Platform"/>
            <person name="Russ C."/>
            <person name="Cuomo C."/>
            <person name="Shea T."/>
            <person name="Young S.K."/>
            <person name="Zeng Q."/>
            <person name="Koehrsen M."/>
            <person name="Haas B."/>
            <person name="Borodovsky M."/>
            <person name="Guigo R."/>
            <person name="Alvarado L."/>
            <person name="Berlin A."/>
            <person name="Bochicchio J."/>
            <person name="Borenstein D."/>
            <person name="Chapman S."/>
            <person name="Chen Z."/>
            <person name="Freedman E."/>
            <person name="Gellesch M."/>
            <person name="Goldberg J."/>
            <person name="Griggs A."/>
            <person name="Gujja S."/>
            <person name="Heilman E."/>
            <person name="Heiman D."/>
            <person name="Hepburn T."/>
            <person name="Howarth C."/>
            <person name="Jen D."/>
            <person name="Larson L."/>
            <person name="Mehta T."/>
            <person name="Park D."/>
            <person name="Pearson M."/>
            <person name="Roberts A."/>
            <person name="Saif S."/>
            <person name="Shenoy N."/>
            <person name="Sisk P."/>
            <person name="Stolte C."/>
            <person name="Sykes S."/>
            <person name="Thomson T."/>
            <person name="Walk T."/>
            <person name="White J."/>
            <person name="Yandava C."/>
            <person name="Burger G."/>
            <person name="Gray M.W."/>
            <person name="Holland P.W.H."/>
            <person name="King N."/>
            <person name="Lang F.B.F."/>
            <person name="Roger A.J."/>
            <person name="Ruiz-Trillo I."/>
            <person name="Lander E."/>
            <person name="Nusbaum C."/>
        </authorList>
    </citation>
    <scope>NUCLEOTIDE SEQUENCE [LARGE SCALE GENOMIC DNA]</scope>
    <source>
        <strain evidence="2 3">ATCC 50062</strain>
    </source>
</reference>
<dbReference type="RefSeq" id="XP_013761746.1">
    <property type="nucleotide sequence ID" value="XM_013906292.1"/>
</dbReference>
<dbReference type="InterPro" id="IPR004839">
    <property type="entry name" value="Aminotransferase_I/II_large"/>
</dbReference>
<feature type="domain" description="Aminotransferase class I/classII large" evidence="1">
    <location>
        <begin position="58"/>
        <end position="370"/>
    </location>
</feature>
<dbReference type="PANTHER" id="PTHR43510">
    <property type="entry name" value="AMINOTRANSFERASE FUNCTION, HYPOTHETICAL (EUROFUNG)"/>
    <property type="match status" value="1"/>
</dbReference>
<dbReference type="Proteomes" id="UP000054408">
    <property type="component" value="Unassembled WGS sequence"/>
</dbReference>
<dbReference type="SUPFAM" id="SSF53383">
    <property type="entry name" value="PLP-dependent transferases"/>
    <property type="match status" value="1"/>
</dbReference>
<dbReference type="OrthoDB" id="7042322at2759"/>
<dbReference type="InterPro" id="IPR015422">
    <property type="entry name" value="PyrdxlP-dep_Trfase_small"/>
</dbReference>
<evidence type="ECO:0000259" key="1">
    <source>
        <dbReference type="Pfam" id="PF00155"/>
    </source>
</evidence>
<dbReference type="CDD" id="cd00609">
    <property type="entry name" value="AAT_like"/>
    <property type="match status" value="1"/>
</dbReference>
<evidence type="ECO:0000313" key="2">
    <source>
        <dbReference type="EMBL" id="KNC54849.1"/>
    </source>
</evidence>